<dbReference type="PIRSF" id="PIRSF000239">
    <property type="entry name" value="AHPC"/>
    <property type="match status" value="1"/>
</dbReference>
<evidence type="ECO:0000313" key="7">
    <source>
        <dbReference type="Proteomes" id="UP000199322"/>
    </source>
</evidence>
<feature type="domain" description="Thioredoxin" evidence="4">
    <location>
        <begin position="3"/>
        <end position="150"/>
    </location>
</feature>
<reference evidence="5 7" key="1">
    <citation type="submission" date="2016-10" db="EMBL/GenBank/DDBJ databases">
        <authorList>
            <person name="de Groot N.N."/>
        </authorList>
    </citation>
    <scope>NUCLEOTIDE SEQUENCE [LARGE SCALE GENOMIC DNA]</scope>
    <source>
        <strain evidence="5 7">WG14</strain>
    </source>
</reference>
<sequence length="150" mass="17168">MALKVGDKIPDFELKDHKDKLHKISDYRGKKVLLSLHPFAYTPVCKNQMQELDQKYDTFKDLGVVSFGLSIDHQPVKAAWAKDIGIKKLPLLSDFWPHGKVSQDMGLFLDDMGTSARANVLIDEEGKVEWIKTYDLGEQPDFDEIIDYLK</sequence>
<gene>
    <name evidence="6" type="ORF">E4650_05895</name>
    <name evidence="5" type="ORF">SAMN04488588_1532</name>
</gene>
<organism evidence="5 7">
    <name type="scientific">Geotoga petraea</name>
    <dbReference type="NCBI Taxonomy" id="28234"/>
    <lineage>
        <taxon>Bacteria</taxon>
        <taxon>Thermotogati</taxon>
        <taxon>Thermotogota</taxon>
        <taxon>Thermotogae</taxon>
        <taxon>Petrotogales</taxon>
        <taxon>Petrotogaceae</taxon>
        <taxon>Geotoga</taxon>
    </lineage>
</organism>
<protein>
    <submittedName>
        <fullName evidence="5">Peroxiredoxin</fullName>
    </submittedName>
    <submittedName>
        <fullName evidence="6">Redoxin domain-containing protein</fullName>
    </submittedName>
</protein>
<keyword evidence="2" id="KW-0676">Redox-active center</keyword>
<dbReference type="Gene3D" id="3.40.30.10">
    <property type="entry name" value="Glutaredoxin"/>
    <property type="match status" value="1"/>
</dbReference>
<dbReference type="EMBL" id="FMYV01000006">
    <property type="protein sequence ID" value="SDC66942.1"/>
    <property type="molecule type" value="Genomic_DNA"/>
</dbReference>
<dbReference type="InterPro" id="IPR000866">
    <property type="entry name" value="AhpC/TSA"/>
</dbReference>
<dbReference type="GO" id="GO:0016209">
    <property type="term" value="F:antioxidant activity"/>
    <property type="evidence" value="ECO:0007669"/>
    <property type="project" value="InterPro"/>
</dbReference>
<dbReference type="PANTHER" id="PTHR43110:SF1">
    <property type="entry name" value="THIOL PEROXIDASE"/>
    <property type="match status" value="1"/>
</dbReference>
<dbReference type="InterPro" id="IPR024706">
    <property type="entry name" value="Peroxiredoxin_AhpC-typ"/>
</dbReference>
<dbReference type="EMBL" id="SRME01000003">
    <property type="protein sequence ID" value="TGG87871.1"/>
    <property type="molecule type" value="Genomic_DNA"/>
</dbReference>
<evidence type="ECO:0000313" key="8">
    <source>
        <dbReference type="Proteomes" id="UP000297288"/>
    </source>
</evidence>
<dbReference type="Proteomes" id="UP000199322">
    <property type="component" value="Unassembled WGS sequence"/>
</dbReference>
<keyword evidence="1" id="KW-0560">Oxidoreductase</keyword>
<dbReference type="RefSeq" id="WP_091404415.1">
    <property type="nucleotide sequence ID" value="NZ_FMYV01000006.1"/>
</dbReference>
<dbReference type="SUPFAM" id="SSF52833">
    <property type="entry name" value="Thioredoxin-like"/>
    <property type="match status" value="1"/>
</dbReference>
<reference evidence="6 8" key="2">
    <citation type="submission" date="2019-04" db="EMBL/GenBank/DDBJ databases">
        <title>Draft genome sequence data and analysis of a Fermenting Bacterium, Geotoga petraea strain HO-Geo1, isolated from heavy-oil petroleum reservoir in Russia.</title>
        <authorList>
            <person name="Grouzdev D.S."/>
            <person name="Semenova E.M."/>
            <person name="Sokolova D.S."/>
            <person name="Tourova T.P."/>
            <person name="Poltaraus A.B."/>
            <person name="Nazina T.N."/>
        </authorList>
    </citation>
    <scope>NUCLEOTIDE SEQUENCE [LARGE SCALE GENOMIC DNA]</scope>
    <source>
        <strain evidence="6 8">HO-Geo1</strain>
    </source>
</reference>
<name>A0A1G6NGJ2_9BACT</name>
<accession>A0A1G6NGJ2</accession>
<dbReference type="OrthoDB" id="9812811at2"/>
<dbReference type="AlphaFoldDB" id="A0A1G6NGJ2"/>
<dbReference type="InterPro" id="IPR036249">
    <property type="entry name" value="Thioredoxin-like_sf"/>
</dbReference>
<dbReference type="STRING" id="28234.SAMN04488588_1532"/>
<dbReference type="Proteomes" id="UP000297288">
    <property type="component" value="Unassembled WGS sequence"/>
</dbReference>
<evidence type="ECO:0000256" key="3">
    <source>
        <dbReference type="PIRSR" id="PIRSR000239-1"/>
    </source>
</evidence>
<dbReference type="InterPro" id="IPR013766">
    <property type="entry name" value="Thioredoxin_domain"/>
</dbReference>
<evidence type="ECO:0000259" key="4">
    <source>
        <dbReference type="PROSITE" id="PS51352"/>
    </source>
</evidence>
<proteinExistence type="predicted"/>
<keyword evidence="7" id="KW-1185">Reference proteome</keyword>
<dbReference type="PROSITE" id="PS51352">
    <property type="entry name" value="THIOREDOXIN_2"/>
    <property type="match status" value="1"/>
</dbReference>
<dbReference type="PANTHER" id="PTHR43110">
    <property type="entry name" value="THIOL PEROXIDASE"/>
    <property type="match status" value="1"/>
</dbReference>
<dbReference type="Pfam" id="PF00578">
    <property type="entry name" value="AhpC-TSA"/>
    <property type="match status" value="1"/>
</dbReference>
<feature type="active site" description="Cysteine sulfenic acid (-SOH) intermediate; for peroxidase activity" evidence="3">
    <location>
        <position position="45"/>
    </location>
</feature>
<evidence type="ECO:0000256" key="2">
    <source>
        <dbReference type="ARBA" id="ARBA00023284"/>
    </source>
</evidence>
<evidence type="ECO:0000313" key="6">
    <source>
        <dbReference type="EMBL" id="TGG87871.1"/>
    </source>
</evidence>
<evidence type="ECO:0000313" key="5">
    <source>
        <dbReference type="EMBL" id="SDC66942.1"/>
    </source>
</evidence>
<dbReference type="InterPro" id="IPR050455">
    <property type="entry name" value="Tpx_Peroxidase_subfamily"/>
</dbReference>
<evidence type="ECO:0000256" key="1">
    <source>
        <dbReference type="ARBA" id="ARBA00023002"/>
    </source>
</evidence>
<dbReference type="GO" id="GO:0016491">
    <property type="term" value="F:oxidoreductase activity"/>
    <property type="evidence" value="ECO:0007669"/>
    <property type="project" value="UniProtKB-KW"/>
</dbReference>